<dbReference type="Proteomes" id="UP001266305">
    <property type="component" value="Unassembled WGS sequence"/>
</dbReference>
<evidence type="ECO:0000256" key="2">
    <source>
        <dbReference type="ARBA" id="ARBA00023150"/>
    </source>
</evidence>
<evidence type="ECO:0000313" key="3">
    <source>
        <dbReference type="EMBL" id="KAK2113670.1"/>
    </source>
</evidence>
<sequence>MALPGSWKGKEADKLEKLITVHDSELSKQRQFLRGHAAPFSAILTDSFGRQHSYLRISLTEKCNLRCESPSWALSGLVSLY</sequence>
<comment type="pathway">
    <text evidence="1">Cofactor biosynthesis; molybdopterin biosynthesis.</text>
</comment>
<keyword evidence="4" id="KW-1185">Reference proteome</keyword>
<dbReference type="InterPro" id="IPR013785">
    <property type="entry name" value="Aldolase_TIM"/>
</dbReference>
<dbReference type="Gene3D" id="3.20.20.70">
    <property type="entry name" value="Aldolase class I"/>
    <property type="match status" value="1"/>
</dbReference>
<proteinExistence type="predicted"/>
<keyword evidence="2" id="KW-0501">Molybdenum cofactor biosynthesis</keyword>
<protein>
    <submittedName>
        <fullName evidence="3">Uncharacterized protein</fullName>
    </submittedName>
</protein>
<gene>
    <name evidence="3" type="ORF">P7K49_007936</name>
</gene>
<reference evidence="3 4" key="1">
    <citation type="submission" date="2023-05" db="EMBL/GenBank/DDBJ databases">
        <title>B98-5 Cell Line De Novo Hybrid Assembly: An Optical Mapping Approach.</title>
        <authorList>
            <person name="Kananen K."/>
            <person name="Auerbach J.A."/>
            <person name="Kautto E."/>
            <person name="Blachly J.S."/>
        </authorList>
    </citation>
    <scope>NUCLEOTIDE SEQUENCE [LARGE SCALE GENOMIC DNA]</scope>
    <source>
        <strain evidence="3">B95-8</strain>
        <tissue evidence="3">Cell line</tissue>
    </source>
</reference>
<comment type="caution">
    <text evidence="3">The sequence shown here is derived from an EMBL/GenBank/DDBJ whole genome shotgun (WGS) entry which is preliminary data.</text>
</comment>
<evidence type="ECO:0000256" key="1">
    <source>
        <dbReference type="ARBA" id="ARBA00005046"/>
    </source>
</evidence>
<evidence type="ECO:0000313" key="4">
    <source>
        <dbReference type="Proteomes" id="UP001266305"/>
    </source>
</evidence>
<organism evidence="3 4">
    <name type="scientific">Saguinus oedipus</name>
    <name type="common">Cotton-top tamarin</name>
    <name type="synonym">Oedipomidas oedipus</name>
    <dbReference type="NCBI Taxonomy" id="9490"/>
    <lineage>
        <taxon>Eukaryota</taxon>
        <taxon>Metazoa</taxon>
        <taxon>Chordata</taxon>
        <taxon>Craniata</taxon>
        <taxon>Vertebrata</taxon>
        <taxon>Euteleostomi</taxon>
        <taxon>Mammalia</taxon>
        <taxon>Eutheria</taxon>
        <taxon>Euarchontoglires</taxon>
        <taxon>Primates</taxon>
        <taxon>Haplorrhini</taxon>
        <taxon>Platyrrhini</taxon>
        <taxon>Cebidae</taxon>
        <taxon>Callitrichinae</taxon>
        <taxon>Saguinus</taxon>
    </lineage>
</organism>
<dbReference type="InterPro" id="IPR050105">
    <property type="entry name" value="MoCo_biosynth_MoaA/MoaC"/>
</dbReference>
<dbReference type="PANTHER" id="PTHR22960:SF0">
    <property type="entry name" value="MOLYBDENUM COFACTOR BIOSYNTHESIS PROTEIN 1"/>
    <property type="match status" value="1"/>
</dbReference>
<name>A0ABQ9VX09_SAGOE</name>
<dbReference type="PANTHER" id="PTHR22960">
    <property type="entry name" value="MOLYBDOPTERIN COFACTOR SYNTHESIS PROTEIN A"/>
    <property type="match status" value="1"/>
</dbReference>
<accession>A0ABQ9VX09</accession>
<dbReference type="EMBL" id="JASSZA010000004">
    <property type="protein sequence ID" value="KAK2113670.1"/>
    <property type="molecule type" value="Genomic_DNA"/>
</dbReference>